<proteinExistence type="predicted"/>
<dbReference type="EMBL" id="JASMQC010000002">
    <property type="protein sequence ID" value="KAK1946905.1"/>
    <property type="molecule type" value="Genomic_DNA"/>
</dbReference>
<accession>A0AAD9GYY3</accession>
<protein>
    <submittedName>
        <fullName evidence="1">Uncharacterized protein</fullName>
    </submittedName>
</protein>
<evidence type="ECO:0000313" key="2">
    <source>
        <dbReference type="Proteomes" id="UP001259832"/>
    </source>
</evidence>
<reference evidence="1" key="1">
    <citation type="submission" date="2023-08" db="EMBL/GenBank/DDBJ databases">
        <title>Reference Genome Resource for the Citrus Pathogen Phytophthora citrophthora.</title>
        <authorList>
            <person name="Moller H."/>
            <person name="Coetzee B."/>
            <person name="Rose L.J."/>
            <person name="Van Niekerk J.M."/>
        </authorList>
    </citation>
    <scope>NUCLEOTIDE SEQUENCE</scope>
    <source>
        <strain evidence="1">STE-U-9442</strain>
    </source>
</reference>
<gene>
    <name evidence="1" type="ORF">P3T76_000915</name>
</gene>
<evidence type="ECO:0000313" key="1">
    <source>
        <dbReference type="EMBL" id="KAK1946905.1"/>
    </source>
</evidence>
<dbReference type="Proteomes" id="UP001259832">
    <property type="component" value="Unassembled WGS sequence"/>
</dbReference>
<sequence length="105" mass="11959">MKNEKVLNDEQTAQLVDCISLMEEPYHFDMNTTFGDMDGSALVFAGIERPFYRCLNLQARLARIVALKKGQSDASYDFPDFWSENLSLGDKMGLFQRSILEARAI</sequence>
<comment type="caution">
    <text evidence="1">The sequence shown here is derived from an EMBL/GenBank/DDBJ whole genome shotgun (WGS) entry which is preliminary data.</text>
</comment>
<organism evidence="1 2">
    <name type="scientific">Phytophthora citrophthora</name>
    <dbReference type="NCBI Taxonomy" id="4793"/>
    <lineage>
        <taxon>Eukaryota</taxon>
        <taxon>Sar</taxon>
        <taxon>Stramenopiles</taxon>
        <taxon>Oomycota</taxon>
        <taxon>Peronosporomycetes</taxon>
        <taxon>Peronosporales</taxon>
        <taxon>Peronosporaceae</taxon>
        <taxon>Phytophthora</taxon>
    </lineage>
</organism>
<name>A0AAD9GYY3_9STRA</name>
<dbReference type="AlphaFoldDB" id="A0AAD9GYY3"/>
<keyword evidence="2" id="KW-1185">Reference proteome</keyword>